<dbReference type="Proteomes" id="UP000033072">
    <property type="component" value="Chromosome"/>
</dbReference>
<dbReference type="GO" id="GO:0005886">
    <property type="term" value="C:plasma membrane"/>
    <property type="evidence" value="ECO:0007669"/>
    <property type="project" value="UniProtKB-SubCell"/>
</dbReference>
<evidence type="ECO:0000256" key="3">
    <source>
        <dbReference type="ARBA" id="ARBA00022989"/>
    </source>
</evidence>
<feature type="transmembrane region" description="Helical" evidence="5">
    <location>
        <begin position="46"/>
        <end position="67"/>
    </location>
</feature>
<dbReference type="PATRIC" id="fig|1434111.4.peg.3927"/>
<feature type="transmembrane region" description="Helical" evidence="5">
    <location>
        <begin position="145"/>
        <end position="164"/>
    </location>
</feature>
<proteinExistence type="inferred from homology"/>
<evidence type="ECO:0000256" key="1">
    <source>
        <dbReference type="ARBA" id="ARBA00004141"/>
    </source>
</evidence>
<feature type="transmembrane region" description="Helical" evidence="5">
    <location>
        <begin position="79"/>
        <end position="98"/>
    </location>
</feature>
<sequence length="267" mass="29796">MPTYLTYFYLFPVAALIATLAISAGISGTNFWIPVYMIWLGFDAKMSFWLGLLTMIFGFGSGILRNLKQKTISWFIVKEYLKITIPAAVLGTLLIPFAPAQMLIVLFASFILLYGIYLVYRYWLYRMGKIPEKLETHNRICWKRAAIAGFLKGLIATGLGKLIMPCMLGHEKIRSPAEAVGSTVLIIFVVNLVALLLRLTPDFIPALVENKELIFKIMFWVAPGVILGGQIGPTIAKKLSQQGIRLYTGGMLVGISMLMYLRAFAVI</sequence>
<dbReference type="PANTHER" id="PTHR43701">
    <property type="entry name" value="MEMBRANE TRANSPORTER PROTEIN MJ0441-RELATED"/>
    <property type="match status" value="1"/>
</dbReference>
<dbReference type="HOGENOM" id="CLU_1040550_0_0_2"/>
<dbReference type="RefSeq" id="WP_048128353.1">
    <property type="nucleotide sequence ID" value="NZ_CP009515.1"/>
</dbReference>
<keyword evidence="3 5" id="KW-1133">Transmembrane helix</keyword>
<comment type="subcellular location">
    <subcellularLocation>
        <location evidence="5">Cell membrane</location>
        <topology evidence="5">Multi-pass membrane protein</topology>
    </subcellularLocation>
    <subcellularLocation>
        <location evidence="1">Membrane</location>
        <topology evidence="1">Multi-pass membrane protein</topology>
    </subcellularLocation>
</comment>
<dbReference type="AlphaFoldDB" id="A0A0E3S6T6"/>
<dbReference type="InterPro" id="IPR002781">
    <property type="entry name" value="TM_pro_TauE-like"/>
</dbReference>
<evidence type="ECO:0000313" key="7">
    <source>
        <dbReference type="Proteomes" id="UP000033072"/>
    </source>
</evidence>
<dbReference type="InterPro" id="IPR051598">
    <property type="entry name" value="TSUP/Inactive_protease-like"/>
</dbReference>
<reference evidence="6 7" key="1">
    <citation type="submission" date="2014-07" db="EMBL/GenBank/DDBJ databases">
        <title>Methanogenic archaea and the global carbon cycle.</title>
        <authorList>
            <person name="Henriksen J.R."/>
            <person name="Luke J."/>
            <person name="Reinhart S."/>
            <person name="Benedict M.N."/>
            <person name="Youngblut N.D."/>
            <person name="Metcalf M.E."/>
            <person name="Whitaker R.J."/>
            <person name="Metcalf W.W."/>
        </authorList>
    </citation>
    <scope>NUCLEOTIDE SEQUENCE [LARGE SCALE GENOMIC DNA]</scope>
    <source>
        <strain evidence="6 7">Z-7289</strain>
    </source>
</reference>
<dbReference type="GeneID" id="24807842"/>
<dbReference type="Pfam" id="PF01925">
    <property type="entry name" value="TauE"/>
    <property type="match status" value="1"/>
</dbReference>
<protein>
    <recommendedName>
        <fullName evidence="5">Probable membrane transporter protein</fullName>
    </recommendedName>
</protein>
<comment type="similarity">
    <text evidence="5">Belongs to the 4-toluene sulfonate uptake permease (TSUP) (TC 2.A.102) family.</text>
</comment>
<gene>
    <name evidence="6" type="ORF">MSLAZ_2970</name>
</gene>
<organism evidence="6 7">
    <name type="scientific">Methanosarcina lacustris Z-7289</name>
    <dbReference type="NCBI Taxonomy" id="1434111"/>
    <lineage>
        <taxon>Archaea</taxon>
        <taxon>Methanobacteriati</taxon>
        <taxon>Methanobacteriota</taxon>
        <taxon>Stenosarchaea group</taxon>
        <taxon>Methanomicrobia</taxon>
        <taxon>Methanosarcinales</taxon>
        <taxon>Methanosarcinaceae</taxon>
        <taxon>Methanosarcina</taxon>
    </lineage>
</organism>
<dbReference type="KEGG" id="mls:MSLAZ_2970"/>
<evidence type="ECO:0000313" key="6">
    <source>
        <dbReference type="EMBL" id="AKB76231.1"/>
    </source>
</evidence>
<keyword evidence="7" id="KW-1185">Reference proteome</keyword>
<feature type="transmembrane region" description="Helical" evidence="5">
    <location>
        <begin position="244"/>
        <end position="265"/>
    </location>
</feature>
<accession>A0A0E3S6T6</accession>
<dbReference type="EMBL" id="CP009515">
    <property type="protein sequence ID" value="AKB76231.1"/>
    <property type="molecule type" value="Genomic_DNA"/>
</dbReference>
<name>A0A0E3S6T6_9EURY</name>
<keyword evidence="2 5" id="KW-0812">Transmembrane</keyword>
<dbReference type="OrthoDB" id="135353at2157"/>
<evidence type="ECO:0000256" key="4">
    <source>
        <dbReference type="ARBA" id="ARBA00023136"/>
    </source>
</evidence>
<evidence type="ECO:0000256" key="5">
    <source>
        <dbReference type="RuleBase" id="RU363041"/>
    </source>
</evidence>
<evidence type="ECO:0000256" key="2">
    <source>
        <dbReference type="ARBA" id="ARBA00022692"/>
    </source>
</evidence>
<feature type="transmembrane region" description="Helical" evidence="5">
    <location>
        <begin position="7"/>
        <end position="26"/>
    </location>
</feature>
<feature type="transmembrane region" description="Helical" evidence="5">
    <location>
        <begin position="104"/>
        <end position="124"/>
    </location>
</feature>
<keyword evidence="5" id="KW-1003">Cell membrane</keyword>
<feature type="transmembrane region" description="Helical" evidence="5">
    <location>
        <begin position="213"/>
        <end position="232"/>
    </location>
</feature>
<keyword evidence="4 5" id="KW-0472">Membrane</keyword>
<feature type="transmembrane region" description="Helical" evidence="5">
    <location>
        <begin position="184"/>
        <end position="201"/>
    </location>
</feature>
<dbReference type="PANTHER" id="PTHR43701:SF2">
    <property type="entry name" value="MEMBRANE TRANSPORTER PROTEIN YJNA-RELATED"/>
    <property type="match status" value="1"/>
</dbReference>